<dbReference type="Proteomes" id="UP000308092">
    <property type="component" value="Unassembled WGS sequence"/>
</dbReference>
<evidence type="ECO:0000313" key="2">
    <source>
        <dbReference type="Proteomes" id="UP000308092"/>
    </source>
</evidence>
<organism evidence="1 2">
    <name type="scientific">Aspergillus tanneri</name>
    <dbReference type="NCBI Taxonomy" id="1220188"/>
    <lineage>
        <taxon>Eukaryota</taxon>
        <taxon>Fungi</taxon>
        <taxon>Dikarya</taxon>
        <taxon>Ascomycota</taxon>
        <taxon>Pezizomycotina</taxon>
        <taxon>Eurotiomycetes</taxon>
        <taxon>Eurotiomycetidae</taxon>
        <taxon>Eurotiales</taxon>
        <taxon>Aspergillaceae</taxon>
        <taxon>Aspergillus</taxon>
        <taxon>Aspergillus subgen. Circumdati</taxon>
    </lineage>
</organism>
<proteinExistence type="predicted"/>
<name>A0A4S3J8W3_9EURO</name>
<reference evidence="1 2" key="1">
    <citation type="submission" date="2019-03" db="EMBL/GenBank/DDBJ databases">
        <title>The genome sequence of a newly discovered highly antifungal drug resistant Aspergillus species, Aspergillus tanneri NIH 1004.</title>
        <authorList>
            <person name="Mounaud S."/>
            <person name="Singh I."/>
            <person name="Joardar V."/>
            <person name="Pakala S."/>
            <person name="Pakala S."/>
            <person name="Venepally P."/>
            <person name="Hoover J."/>
            <person name="Nierman W."/>
            <person name="Chung J."/>
            <person name="Losada L."/>
        </authorList>
    </citation>
    <scope>NUCLEOTIDE SEQUENCE [LARGE SCALE GENOMIC DNA]</scope>
    <source>
        <strain evidence="1 2">NIH1004</strain>
    </source>
</reference>
<comment type="caution">
    <text evidence="1">The sequence shown here is derived from an EMBL/GenBank/DDBJ whole genome shotgun (WGS) entry which is preliminary data.</text>
</comment>
<dbReference type="VEuPathDB" id="FungiDB:EYZ11_011200"/>
<gene>
    <name evidence="1" type="ORF">EYZ11_011200</name>
</gene>
<protein>
    <submittedName>
        <fullName evidence="1">Uncharacterized protein</fullName>
    </submittedName>
</protein>
<dbReference type="EMBL" id="SOSA01000668">
    <property type="protein sequence ID" value="THC89361.1"/>
    <property type="molecule type" value="Genomic_DNA"/>
</dbReference>
<keyword evidence="2" id="KW-1185">Reference proteome</keyword>
<dbReference type="AlphaFoldDB" id="A0A4S3J8W3"/>
<evidence type="ECO:0000313" key="1">
    <source>
        <dbReference type="EMBL" id="THC89361.1"/>
    </source>
</evidence>
<accession>A0A4S3J8W3</accession>
<sequence>MVFSKNRWVASKQDTLEEHLVDTTVTKRIMRAIGVVNQTGSSFKRPVHGGFALLYQLITSG</sequence>